<evidence type="ECO:0000256" key="2">
    <source>
        <dbReference type="ARBA" id="ARBA00022840"/>
    </source>
</evidence>
<organism evidence="3">
    <name type="scientific">Ornithinibacillus sp. 4-3</name>
    <dbReference type="NCBI Taxonomy" id="3231488"/>
    <lineage>
        <taxon>Bacteria</taxon>
        <taxon>Bacillati</taxon>
        <taxon>Bacillota</taxon>
        <taxon>Bacilli</taxon>
        <taxon>Bacillales</taxon>
        <taxon>Bacillaceae</taxon>
        <taxon>Ornithinibacillus</taxon>
    </lineage>
</organism>
<dbReference type="EMBL" id="CP162599">
    <property type="protein sequence ID" value="XDK34156.1"/>
    <property type="molecule type" value="Genomic_DNA"/>
</dbReference>
<dbReference type="PIRSF" id="PIRSF003092">
    <property type="entry name" value="MinD"/>
    <property type="match status" value="1"/>
</dbReference>
<sequence length="291" mass="32326">MVSLIHDQAASLRKQINGNSKIKKAKTIAIISGKGGVGKSNFAVNFSLELLNHKHKVLIIDLDVGMGNIDILLGLQSKKNIIDFLNNQSSIFDMIESGPNGLAYIAGGTSLSSLFSIDQQKMNHFLTEYDKLQEHFDYIIFDMGAGVSEASMFFILASDESILITTSEPTSITDAYAMTKQLISHGNRHPIHVVLNRCESDKQGKQTANHFQNIVLQFLETKVKIMGVLPDDKTVIQAVMHQKPYLLLSKKAPVSVAMSKIVSNYLTNSNEINQLNSSSFVHRLKKFFKVR</sequence>
<dbReference type="GO" id="GO:0005829">
    <property type="term" value="C:cytosol"/>
    <property type="evidence" value="ECO:0007669"/>
    <property type="project" value="TreeGrafter"/>
</dbReference>
<dbReference type="GO" id="GO:0016887">
    <property type="term" value="F:ATP hydrolysis activity"/>
    <property type="evidence" value="ECO:0007669"/>
    <property type="project" value="TreeGrafter"/>
</dbReference>
<dbReference type="GO" id="GO:0009898">
    <property type="term" value="C:cytoplasmic side of plasma membrane"/>
    <property type="evidence" value="ECO:0007669"/>
    <property type="project" value="TreeGrafter"/>
</dbReference>
<keyword evidence="1" id="KW-0547">Nucleotide-binding</keyword>
<dbReference type="AlphaFoldDB" id="A0AB39HP61"/>
<dbReference type="PANTHER" id="PTHR43384:SF4">
    <property type="entry name" value="CELLULOSE BIOSYNTHESIS PROTEIN BCSQ-RELATED"/>
    <property type="match status" value="1"/>
</dbReference>
<accession>A0AB39HP61</accession>
<dbReference type="PANTHER" id="PTHR43384">
    <property type="entry name" value="SEPTUM SITE-DETERMINING PROTEIN MIND HOMOLOG, CHLOROPLASTIC-RELATED"/>
    <property type="match status" value="1"/>
</dbReference>
<dbReference type="Pfam" id="PF10609">
    <property type="entry name" value="ParA"/>
    <property type="match status" value="1"/>
</dbReference>
<dbReference type="RefSeq" id="WP_368654833.1">
    <property type="nucleotide sequence ID" value="NZ_CP162599.1"/>
</dbReference>
<dbReference type="InterPro" id="IPR050625">
    <property type="entry name" value="ParA/MinD_ATPase"/>
</dbReference>
<keyword evidence="2" id="KW-0067">ATP-binding</keyword>
<reference evidence="3" key="1">
    <citation type="submission" date="2024-07" db="EMBL/GenBank/DDBJ databases">
        <title>Halotolerant mesophilic bacterium Ornithinibacillus sp. 4-3, sp. nov., isolated from soil.</title>
        <authorList>
            <person name="Sidarenka A.V."/>
            <person name="Guliayeva D.E."/>
            <person name="Leanovich S.I."/>
            <person name="Hileuskaya K.S."/>
            <person name="Akhremchuk A.E."/>
            <person name="Sikolenko M.A."/>
            <person name="Valentovich L.N."/>
        </authorList>
    </citation>
    <scope>NUCLEOTIDE SEQUENCE</scope>
    <source>
        <strain evidence="3">4-3</strain>
    </source>
</reference>
<dbReference type="SUPFAM" id="SSF52540">
    <property type="entry name" value="P-loop containing nucleoside triphosphate hydrolases"/>
    <property type="match status" value="1"/>
</dbReference>
<dbReference type="InterPro" id="IPR025501">
    <property type="entry name" value="MinD_FleN"/>
</dbReference>
<dbReference type="InterPro" id="IPR033875">
    <property type="entry name" value="FlhG"/>
</dbReference>
<dbReference type="CDD" id="cd02038">
    <property type="entry name" value="FlhG-like"/>
    <property type="match status" value="1"/>
</dbReference>
<gene>
    <name evidence="3" type="ORF">AB4Y30_07360</name>
</gene>
<dbReference type="GO" id="GO:0005524">
    <property type="term" value="F:ATP binding"/>
    <property type="evidence" value="ECO:0007669"/>
    <property type="project" value="UniProtKB-KW"/>
</dbReference>
<evidence type="ECO:0000313" key="3">
    <source>
        <dbReference type="EMBL" id="XDK34156.1"/>
    </source>
</evidence>
<protein>
    <submittedName>
        <fullName evidence="3">MinD/ParA family protein</fullName>
    </submittedName>
</protein>
<evidence type="ECO:0000256" key="1">
    <source>
        <dbReference type="ARBA" id="ARBA00022741"/>
    </source>
</evidence>
<dbReference type="Gene3D" id="3.40.50.300">
    <property type="entry name" value="P-loop containing nucleotide triphosphate hydrolases"/>
    <property type="match status" value="1"/>
</dbReference>
<dbReference type="InterPro" id="IPR027417">
    <property type="entry name" value="P-loop_NTPase"/>
</dbReference>
<dbReference type="GO" id="GO:0051782">
    <property type="term" value="P:negative regulation of cell division"/>
    <property type="evidence" value="ECO:0007669"/>
    <property type="project" value="TreeGrafter"/>
</dbReference>
<dbReference type="InterPro" id="IPR033756">
    <property type="entry name" value="YlxH/NBP35"/>
</dbReference>
<name>A0AB39HP61_9BACI</name>
<proteinExistence type="predicted"/>